<dbReference type="EMBL" id="SNWR01000001">
    <property type="protein sequence ID" value="TDO37014.1"/>
    <property type="molecule type" value="Genomic_DNA"/>
</dbReference>
<reference evidence="13 14" key="1">
    <citation type="submission" date="2019-03" db="EMBL/GenBank/DDBJ databases">
        <title>Sequencing the genomes of 1000 actinobacteria strains.</title>
        <authorList>
            <person name="Klenk H.-P."/>
        </authorList>
    </citation>
    <scope>NUCLEOTIDE SEQUENCE [LARGE SCALE GENOMIC DNA]</scope>
    <source>
        <strain evidence="13 14">DSM 43805</strain>
    </source>
</reference>
<proteinExistence type="predicted"/>
<dbReference type="InterPro" id="IPR003594">
    <property type="entry name" value="HATPase_dom"/>
</dbReference>
<feature type="transmembrane region" description="Helical" evidence="10">
    <location>
        <begin position="80"/>
        <end position="98"/>
    </location>
</feature>
<comment type="caution">
    <text evidence="13">The sequence shown here is derived from an EMBL/GenBank/DDBJ whole genome shotgun (WGS) entry which is preliminary data.</text>
</comment>
<evidence type="ECO:0000259" key="11">
    <source>
        <dbReference type="Pfam" id="PF02518"/>
    </source>
</evidence>
<feature type="transmembrane region" description="Helical" evidence="10">
    <location>
        <begin position="558"/>
        <end position="586"/>
    </location>
</feature>
<organism evidence="13 14">
    <name type="scientific">Paractinoplanes brasiliensis</name>
    <dbReference type="NCBI Taxonomy" id="52695"/>
    <lineage>
        <taxon>Bacteria</taxon>
        <taxon>Bacillati</taxon>
        <taxon>Actinomycetota</taxon>
        <taxon>Actinomycetes</taxon>
        <taxon>Micromonosporales</taxon>
        <taxon>Micromonosporaceae</taxon>
        <taxon>Paractinoplanes</taxon>
    </lineage>
</organism>
<protein>
    <recommendedName>
        <fullName evidence="2">histidine kinase</fullName>
        <ecNumber evidence="2">2.7.13.3</ecNumber>
    </recommendedName>
</protein>
<name>A0A4R6JL43_9ACTN</name>
<keyword evidence="6 13" id="KW-0418">Kinase</keyword>
<dbReference type="InterPro" id="IPR050482">
    <property type="entry name" value="Sensor_HK_TwoCompSys"/>
</dbReference>
<evidence type="ECO:0000256" key="9">
    <source>
        <dbReference type="SAM" id="MobiDB-lite"/>
    </source>
</evidence>
<evidence type="ECO:0000256" key="2">
    <source>
        <dbReference type="ARBA" id="ARBA00012438"/>
    </source>
</evidence>
<keyword evidence="7" id="KW-0067">ATP-binding</keyword>
<keyword evidence="3" id="KW-0597">Phosphoprotein</keyword>
<evidence type="ECO:0000256" key="4">
    <source>
        <dbReference type="ARBA" id="ARBA00022679"/>
    </source>
</evidence>
<feature type="transmembrane region" description="Helical" evidence="10">
    <location>
        <begin position="128"/>
        <end position="148"/>
    </location>
</feature>
<evidence type="ECO:0000256" key="8">
    <source>
        <dbReference type="ARBA" id="ARBA00023012"/>
    </source>
</evidence>
<evidence type="ECO:0000256" key="10">
    <source>
        <dbReference type="SAM" id="Phobius"/>
    </source>
</evidence>
<feature type="domain" description="Signal transduction histidine kinase subgroup 3 dimerisation and phosphoacceptor" evidence="12">
    <location>
        <begin position="193"/>
        <end position="255"/>
    </location>
</feature>
<evidence type="ECO:0000259" key="12">
    <source>
        <dbReference type="Pfam" id="PF07730"/>
    </source>
</evidence>
<dbReference type="RefSeq" id="WP_166661050.1">
    <property type="nucleotide sequence ID" value="NZ_BOMD01000072.1"/>
</dbReference>
<dbReference type="PANTHER" id="PTHR24421">
    <property type="entry name" value="NITRATE/NITRITE SENSOR PROTEIN NARX-RELATED"/>
    <property type="match status" value="1"/>
</dbReference>
<feature type="region of interest" description="Disordered" evidence="9">
    <location>
        <begin position="333"/>
        <end position="354"/>
    </location>
</feature>
<feature type="transmembrane region" description="Helical" evidence="10">
    <location>
        <begin position="517"/>
        <end position="538"/>
    </location>
</feature>
<dbReference type="Pfam" id="PF02518">
    <property type="entry name" value="HATPase_c"/>
    <property type="match status" value="1"/>
</dbReference>
<keyword evidence="10" id="KW-0812">Transmembrane</keyword>
<feature type="domain" description="Histidine kinase/HSP90-like ATPase" evidence="11">
    <location>
        <begin position="302"/>
        <end position="387"/>
    </location>
</feature>
<dbReference type="InterPro" id="IPR011712">
    <property type="entry name" value="Sig_transdc_His_kin_sub3_dim/P"/>
</dbReference>
<evidence type="ECO:0000256" key="7">
    <source>
        <dbReference type="ARBA" id="ARBA00022840"/>
    </source>
</evidence>
<dbReference type="Proteomes" id="UP000294901">
    <property type="component" value="Unassembled WGS sequence"/>
</dbReference>
<sequence length="701" mass="74555">MPTLIALLQIAWWPGLPLLRGAALAPEWAGVAGVVALVTAMLLGWRHRRPALVALALEVLFSAGFWILPKEPHLLEPGDALMPAIVAMIVALFHVGAYHTRRTTALVIVGVLTFEAVETGVMEGFGGNVVVTPLLAAGVCSLAAALGYRRARRMREHTAAAGSHPRYWRRDRSATAEQVAQAWQAGSEAVSIERRRLVRELHDEAAHYLTSIVINASAAEVLGAERPDLRDQALKLATSTSRDAHTALNRLVDTLPFEGWPDAPTTDLATLVDDFRQLGQPVIADLPATAPQAAPAAAAYGIAREALTNILRYAPGGTVRLRFSYAGSEAELTVEDDGGDPDTSARTGLGSGRGVQGMRERAQILGGRLEAGPRPDGGWRVHAVLPFSGSTPTDAAVRAKLRWRLAVPTWSSVSRGVGRLLIPFAGPLVLSAALVSEFPPAAVTPTFLALLAHAAPLLLRRRHPWPAFAMVALTSWLGPLLIVTDLAPAESSGQFACLLMVELQAVYVLGSWGRPPALTWLGAVAAAVWSGAVLMVLVELDPAFTGEAGADQWTQQAMVGGVVALMAATLLFPPMFLIWLTGYAAWRRKRRRARDDGAIEAVRVRSAELARDERYRFAAGLRDVVLKHVAAIQSAAERDDLTAVVTSARRALAAMRVLLTRLGRDTAEPRAPALPAPGPASGDTLVTGTHPPAAARASPGS</sequence>
<keyword evidence="10" id="KW-1133">Transmembrane helix</keyword>
<keyword evidence="14" id="KW-1185">Reference proteome</keyword>
<feature type="region of interest" description="Disordered" evidence="9">
    <location>
        <begin position="668"/>
        <end position="701"/>
    </location>
</feature>
<evidence type="ECO:0000313" key="14">
    <source>
        <dbReference type="Proteomes" id="UP000294901"/>
    </source>
</evidence>
<dbReference type="Gene3D" id="1.20.5.1930">
    <property type="match status" value="1"/>
</dbReference>
<dbReference type="InterPro" id="IPR036890">
    <property type="entry name" value="HATPase_C_sf"/>
</dbReference>
<evidence type="ECO:0000256" key="5">
    <source>
        <dbReference type="ARBA" id="ARBA00022741"/>
    </source>
</evidence>
<evidence type="ECO:0000256" key="3">
    <source>
        <dbReference type="ARBA" id="ARBA00022553"/>
    </source>
</evidence>
<gene>
    <name evidence="13" type="ORF">C8E87_0607</name>
</gene>
<keyword evidence="8" id="KW-0902">Two-component regulatory system</keyword>
<keyword evidence="10" id="KW-0472">Membrane</keyword>
<dbReference type="GO" id="GO:0005524">
    <property type="term" value="F:ATP binding"/>
    <property type="evidence" value="ECO:0007669"/>
    <property type="project" value="UniProtKB-KW"/>
</dbReference>
<dbReference type="GO" id="GO:0016020">
    <property type="term" value="C:membrane"/>
    <property type="evidence" value="ECO:0007669"/>
    <property type="project" value="InterPro"/>
</dbReference>
<dbReference type="Gene3D" id="3.30.565.10">
    <property type="entry name" value="Histidine kinase-like ATPase, C-terminal domain"/>
    <property type="match status" value="1"/>
</dbReference>
<evidence type="ECO:0000313" key="13">
    <source>
        <dbReference type="EMBL" id="TDO37014.1"/>
    </source>
</evidence>
<comment type="catalytic activity">
    <reaction evidence="1">
        <text>ATP + protein L-histidine = ADP + protein N-phospho-L-histidine.</text>
        <dbReference type="EC" id="2.7.13.3"/>
    </reaction>
</comment>
<dbReference type="AlphaFoldDB" id="A0A4R6JL43"/>
<keyword evidence="4" id="KW-0808">Transferase</keyword>
<dbReference type="SUPFAM" id="SSF55874">
    <property type="entry name" value="ATPase domain of HSP90 chaperone/DNA topoisomerase II/histidine kinase"/>
    <property type="match status" value="1"/>
</dbReference>
<feature type="transmembrane region" description="Helical" evidence="10">
    <location>
        <begin position="27"/>
        <end position="45"/>
    </location>
</feature>
<dbReference type="PANTHER" id="PTHR24421:SF10">
    <property type="entry name" value="NITRATE_NITRITE SENSOR PROTEIN NARQ"/>
    <property type="match status" value="1"/>
</dbReference>
<dbReference type="GO" id="GO:0046983">
    <property type="term" value="F:protein dimerization activity"/>
    <property type="evidence" value="ECO:0007669"/>
    <property type="project" value="InterPro"/>
</dbReference>
<dbReference type="EC" id="2.7.13.3" evidence="2"/>
<evidence type="ECO:0000256" key="6">
    <source>
        <dbReference type="ARBA" id="ARBA00022777"/>
    </source>
</evidence>
<evidence type="ECO:0000256" key="1">
    <source>
        <dbReference type="ARBA" id="ARBA00000085"/>
    </source>
</evidence>
<dbReference type="CDD" id="cd16917">
    <property type="entry name" value="HATPase_UhpB-NarQ-NarX-like"/>
    <property type="match status" value="1"/>
</dbReference>
<keyword evidence="5" id="KW-0547">Nucleotide-binding</keyword>
<feature type="transmembrane region" description="Helical" evidence="10">
    <location>
        <begin position="52"/>
        <end position="68"/>
    </location>
</feature>
<accession>A0A4R6JL43</accession>
<dbReference type="Pfam" id="PF07730">
    <property type="entry name" value="HisKA_3"/>
    <property type="match status" value="1"/>
</dbReference>
<dbReference type="GO" id="GO:0000155">
    <property type="term" value="F:phosphorelay sensor kinase activity"/>
    <property type="evidence" value="ECO:0007669"/>
    <property type="project" value="InterPro"/>
</dbReference>
<feature type="transmembrane region" description="Helical" evidence="10">
    <location>
        <begin position="105"/>
        <end position="122"/>
    </location>
</feature>